<evidence type="ECO:0000313" key="2">
    <source>
        <dbReference type="Proteomes" id="UP001151760"/>
    </source>
</evidence>
<keyword evidence="2" id="KW-1185">Reference proteome</keyword>
<reference evidence="1" key="1">
    <citation type="journal article" date="2022" name="Int. J. Mol. Sci.">
        <title>Draft Genome of Tanacetum Coccineum: Genomic Comparison of Closely Related Tanacetum-Family Plants.</title>
        <authorList>
            <person name="Yamashiro T."/>
            <person name="Shiraishi A."/>
            <person name="Nakayama K."/>
            <person name="Satake H."/>
        </authorList>
    </citation>
    <scope>NUCLEOTIDE SEQUENCE</scope>
</reference>
<proteinExistence type="predicted"/>
<accession>A0ABQ5IG19</accession>
<protein>
    <recommendedName>
        <fullName evidence="3">RNA-directed DNA polymerase, eukaryota</fullName>
    </recommendedName>
</protein>
<dbReference type="Proteomes" id="UP001151760">
    <property type="component" value="Unassembled WGS sequence"/>
</dbReference>
<evidence type="ECO:0008006" key="3">
    <source>
        <dbReference type="Google" id="ProtNLM"/>
    </source>
</evidence>
<name>A0ABQ5IG19_9ASTR</name>
<organism evidence="1 2">
    <name type="scientific">Tanacetum coccineum</name>
    <dbReference type="NCBI Taxonomy" id="301880"/>
    <lineage>
        <taxon>Eukaryota</taxon>
        <taxon>Viridiplantae</taxon>
        <taxon>Streptophyta</taxon>
        <taxon>Embryophyta</taxon>
        <taxon>Tracheophyta</taxon>
        <taxon>Spermatophyta</taxon>
        <taxon>Magnoliopsida</taxon>
        <taxon>eudicotyledons</taxon>
        <taxon>Gunneridae</taxon>
        <taxon>Pentapetalae</taxon>
        <taxon>asterids</taxon>
        <taxon>campanulids</taxon>
        <taxon>Asterales</taxon>
        <taxon>Asteraceae</taxon>
        <taxon>Asteroideae</taxon>
        <taxon>Anthemideae</taxon>
        <taxon>Anthemidinae</taxon>
        <taxon>Tanacetum</taxon>
    </lineage>
</organism>
<gene>
    <name evidence="1" type="ORF">Tco_1093775</name>
</gene>
<reference evidence="1" key="2">
    <citation type="submission" date="2022-01" db="EMBL/GenBank/DDBJ databases">
        <authorList>
            <person name="Yamashiro T."/>
            <person name="Shiraishi A."/>
            <person name="Satake H."/>
            <person name="Nakayama K."/>
        </authorList>
    </citation>
    <scope>NUCLEOTIDE SEQUENCE</scope>
</reference>
<dbReference type="PANTHER" id="PTHR33116">
    <property type="entry name" value="REVERSE TRANSCRIPTASE ZINC-BINDING DOMAIN-CONTAINING PROTEIN-RELATED-RELATED"/>
    <property type="match status" value="1"/>
</dbReference>
<evidence type="ECO:0000313" key="1">
    <source>
        <dbReference type="EMBL" id="GJT98257.1"/>
    </source>
</evidence>
<dbReference type="EMBL" id="BQNB010020658">
    <property type="protein sequence ID" value="GJT98257.1"/>
    <property type="molecule type" value="Genomic_DNA"/>
</dbReference>
<comment type="caution">
    <text evidence="1">The sequence shown here is derived from an EMBL/GenBank/DDBJ whole genome shotgun (WGS) entry which is preliminary data.</text>
</comment>
<dbReference type="PANTHER" id="PTHR33116:SF79">
    <property type="entry name" value="REVERSE TRANSCRIPTASE DOMAIN, ZINC FINGER, CCHC-TYPE-RELATED"/>
    <property type="match status" value="1"/>
</dbReference>
<sequence>MNPDLTCPLTYQLLQSSPGCSGPNMSFDMPASPEYLSSLARASLPELAIRGTLVDGKWIVDPLAVKSLFLGIPIDSSLTLSHLFFADAAIFVGKWDSLNMRTIVNVLKCFHLASGLKIKFHKSKLMGIGTRQEEVKAAATTMGCSIFTTHFVHLGVKAEGAMSRIKSWDDVVAKVSSRLSKWKLKTQSTGG</sequence>